<accession>A0ABY4D8L3</accession>
<comment type="similarity">
    <text evidence="2">Belongs to the bacterial solute-binding protein 1 family.</text>
</comment>
<gene>
    <name evidence="4" type="ORF">MUG09_13725</name>
</gene>
<evidence type="ECO:0000256" key="2">
    <source>
        <dbReference type="ARBA" id="ARBA00008520"/>
    </source>
</evidence>
<dbReference type="InterPro" id="IPR050490">
    <property type="entry name" value="Bact_solute-bd_prot1"/>
</dbReference>
<dbReference type="EMBL" id="CP094929">
    <property type="protein sequence ID" value="UOM50618.1"/>
    <property type="molecule type" value="Genomic_DNA"/>
</dbReference>
<feature type="chain" id="PRO_5045974985" evidence="3">
    <location>
        <begin position="21"/>
        <end position="524"/>
    </location>
</feature>
<dbReference type="RefSeq" id="WP_244772005.1">
    <property type="nucleotide sequence ID" value="NZ_CP094929.1"/>
</dbReference>
<protein>
    <submittedName>
        <fullName evidence="4">Extracellular solute-binding protein</fullName>
    </submittedName>
</protein>
<dbReference type="Gene3D" id="3.40.190.10">
    <property type="entry name" value="Periplasmic binding protein-like II"/>
    <property type="match status" value="2"/>
</dbReference>
<dbReference type="Pfam" id="PF01547">
    <property type="entry name" value="SBP_bac_1"/>
    <property type="match status" value="1"/>
</dbReference>
<dbReference type="PANTHER" id="PTHR43649:SF12">
    <property type="entry name" value="DIACETYLCHITOBIOSE BINDING PROTEIN DASA"/>
    <property type="match status" value="1"/>
</dbReference>
<dbReference type="Proteomes" id="UP000829708">
    <property type="component" value="Chromosome"/>
</dbReference>
<sequence>MKKIVSVVLVLSLVLGTVFAAGVSEKKSEVAAQTKLTYWAPLNPNISSVVQDFSQTEYFKELMKRTNTSIEFQHVSAANDGVMTEGFNILIASGNYPDIIEYKWIDYPGGPQAALDDKVIIPLNDVFAKYAPNITKFLNEHPDIAKMISTDDGTYYCFPFLRGESYENNNLLFTEGWVWRTDLLSKAGITRTPRTPDELYTALKALQGIGVKIPLSLRKDHVSRVLAPGFDSFDDFYVENGVVRNGLIEPARKEYLAYTAKLYREGLLDNDYLSIDKKSQAVKVLNSICGATYAPGGSGIGTWLPAMQQSDPSVHMVSARPLSPSADRYSKFAKMSNIYSNSGPSAAISSSSKNVEAAAKLLDYNFSEAGHLLVNFGIEGVTYTMVDGYPKYTDVIYKNADGLTLSQAMAMYMRSSVNGPFIQDPRYLEQYYSIPELSEAINLWAQTDYGKYIMPPVTATSEEASELAKIMNNVLTYANEMESKFITGAISINEFDGYVKQLKNFGIERAIAIKQANYDRYMAK</sequence>
<keyword evidence="5" id="KW-1185">Reference proteome</keyword>
<organism evidence="4 5">
    <name type="scientific">Sphaerochaeta associata</name>
    <dbReference type="NCBI Taxonomy" id="1129264"/>
    <lineage>
        <taxon>Bacteria</taxon>
        <taxon>Pseudomonadati</taxon>
        <taxon>Spirochaetota</taxon>
        <taxon>Spirochaetia</taxon>
        <taxon>Spirochaetales</taxon>
        <taxon>Sphaerochaetaceae</taxon>
        <taxon>Sphaerochaeta</taxon>
    </lineage>
</organism>
<dbReference type="PANTHER" id="PTHR43649">
    <property type="entry name" value="ARABINOSE-BINDING PROTEIN-RELATED"/>
    <property type="match status" value="1"/>
</dbReference>
<dbReference type="InterPro" id="IPR006059">
    <property type="entry name" value="SBP"/>
</dbReference>
<evidence type="ECO:0000313" key="4">
    <source>
        <dbReference type="EMBL" id="UOM50618.1"/>
    </source>
</evidence>
<evidence type="ECO:0000313" key="5">
    <source>
        <dbReference type="Proteomes" id="UP000829708"/>
    </source>
</evidence>
<keyword evidence="3" id="KW-0732">Signal</keyword>
<reference evidence="5" key="1">
    <citation type="journal article" date="2024" name="J Bioinform Genom">
        <title>Complete genome sequence of the type strain bacterium Sphaerochaeta associata GLS2t (VKM B-2742)t.</title>
        <authorList>
            <person name="Troshina O.Y."/>
            <person name="Tepeeva A.N."/>
            <person name="Arzamasceva V.O."/>
            <person name="Whitman W.B."/>
            <person name="Varghese N."/>
            <person name="Shapiro N."/>
            <person name="Woyke T."/>
            <person name="Kripides N.C."/>
            <person name="Vasilenko O.V."/>
        </authorList>
    </citation>
    <scope>NUCLEOTIDE SEQUENCE [LARGE SCALE GENOMIC DNA]</scope>
    <source>
        <strain evidence="5">GLS2T</strain>
    </source>
</reference>
<proteinExistence type="inferred from homology"/>
<dbReference type="SUPFAM" id="SSF53850">
    <property type="entry name" value="Periplasmic binding protein-like II"/>
    <property type="match status" value="1"/>
</dbReference>
<feature type="signal peptide" evidence="3">
    <location>
        <begin position="1"/>
        <end position="20"/>
    </location>
</feature>
<comment type="subcellular location">
    <subcellularLocation>
        <location evidence="1">Periplasm</location>
    </subcellularLocation>
</comment>
<name>A0ABY4D8L3_9SPIR</name>
<evidence type="ECO:0000256" key="3">
    <source>
        <dbReference type="SAM" id="SignalP"/>
    </source>
</evidence>
<evidence type="ECO:0000256" key="1">
    <source>
        <dbReference type="ARBA" id="ARBA00004418"/>
    </source>
</evidence>